<sequence length="1353" mass="142077">MTPAHEPVMTLRSSSYALPTAPSQLMGVRRGAAPVAAAALQHSCAAVTSAPPDRRVCALASRLSLVELQELSQRQLPQTWHCIRGVWCTGHCCCCRHVRLEQLQLPVLFCAQRRRRRRGGPRSRGGGATRRARSCCRGARAPPRRSAPPFLRAVSDCVRRENATLGLSDARLSHLVVSVEGQRGDGGGGSGGGSGGSGDSAQSSAEHVPLVWADASGLRAVQVQEDRDRKRLIRSATAARGAQPLSPSAAADAAAAAATASAPPVQRPHEYIELHPRAGDSGGGSGGGGGRGDARPEGRLIVADGALSDSRGTYGIDALARCLQYAIGKLTVPWPVTTPPPQQQHASAALLILTAPDVCNTMRAAQQLALPLAMHVLVLDNGGGGDDARAGGGGVLALAAALQGAALHALDGCRARAASRVRAAVSNAVAGQRAGLAAAAAAAAVTAARLYAAWMRNASPSVLQHVLSAARAAAAAIDDDSNLNIEVTRGLELTTALALALALFRCACAQGACRLAARSTAVRRALAAVDAGSRGDAEAARARAVQRQHVAVHALAPLARAFACACAEAAALRDDALQALCESLGLSTAVAAAATAAAGGGGAAASGGAAGGRQHRRCCRGAGRGRCDAGRRRFIGGGGAARHDVTTPRHFMQCAVKPCFGDVTMLVTCRAESTMDATAIAAHHPALAVLLRWLCALALQEAAAAAARERAAAAEAEVAELTAKGCGTGRGGALGLLSSMSRYCRLPAAAHGGMHMITGARRVLFAIHAASRQLATSPQSSQSIARRSSHKDTRQPPHTRRPGPQPPRPLPPPTLMTDDVLPPSPAHRMHAEVRAIDAELDAITARRQTAYGVAQRAAAAQPRWPPGRAARRRRHVRARARRHRRGGARVRRRRRRLLRAAGRRRRGAAARRAAPRAGRRARGGDGARAPCVVAQQQRRQRRRRRRQRGRLDAASGRGRGHQRRSAAGGAARAPRLLHGRADAAATTAVPRRATSCASRCRSGPRRRARTRPRRPAPPMLLTLPRFPRALPFGYPSTPLWKFVDAALLTLGTPLVPLLVGPRGVALRWLFKAYQGSALLPPMPAARVAASPLADAAHHCCGHAGSAHRRRRAAAADASDGSAAAHKAVLHLCAVLRTHLLSSHVWLAGLAALEPARVGDALWQLMLAALWHSHGRPHPHDCRQQQQQQQCLPPESTGTEGTPAISAQMTAAAGADPACQAPEATTSPEELAYAVAVNELVCVPRSSSNEHEEDEEETDMRSVRLSTDSGETGAGRAQQEAAAAERWRPHLWDLTFDRRSWENGNSAALLVRSFTSLGLTDAASAHSLHDLLNCRNCYSSCLRPALQWQCHGSR</sequence>
<protein>
    <submittedName>
        <fullName evidence="3">Uncharacterized protein</fullName>
    </submittedName>
</protein>
<reference evidence="3" key="1">
    <citation type="submission" date="2021-02" db="EMBL/GenBank/DDBJ databases">
        <title>First Annotated Genome of the Yellow-green Alga Tribonema minus.</title>
        <authorList>
            <person name="Mahan K.M."/>
        </authorList>
    </citation>
    <scope>NUCLEOTIDE SEQUENCE</scope>
    <source>
        <strain evidence="3">UTEX B ZZ1240</strain>
    </source>
</reference>
<feature type="compositionally biased region" description="Gly residues" evidence="2">
    <location>
        <begin position="184"/>
        <end position="198"/>
    </location>
</feature>
<feature type="region of interest" description="Disordered" evidence="2">
    <location>
        <begin position="856"/>
        <end position="1020"/>
    </location>
</feature>
<feature type="coiled-coil region" evidence="1">
    <location>
        <begin position="697"/>
        <end position="724"/>
    </location>
</feature>
<feature type="compositionally biased region" description="Basic residues" evidence="2">
    <location>
        <begin position="938"/>
        <end position="948"/>
    </location>
</feature>
<dbReference type="Proteomes" id="UP000664859">
    <property type="component" value="Unassembled WGS sequence"/>
</dbReference>
<feature type="compositionally biased region" description="Polar residues" evidence="2">
    <location>
        <begin position="775"/>
        <end position="786"/>
    </location>
</feature>
<accession>A0A836C9H4</accession>
<feature type="region of interest" description="Disordered" evidence="2">
    <location>
        <begin position="1244"/>
        <end position="1274"/>
    </location>
</feature>
<feature type="region of interest" description="Disordered" evidence="2">
    <location>
        <begin position="274"/>
        <end position="297"/>
    </location>
</feature>
<feature type="compositionally biased region" description="Pro residues" evidence="2">
    <location>
        <begin position="803"/>
        <end position="814"/>
    </location>
</feature>
<evidence type="ECO:0000256" key="2">
    <source>
        <dbReference type="SAM" id="MobiDB-lite"/>
    </source>
</evidence>
<keyword evidence="4" id="KW-1185">Reference proteome</keyword>
<comment type="caution">
    <text evidence="3">The sequence shown here is derived from an EMBL/GenBank/DDBJ whole genome shotgun (WGS) entry which is preliminary data.</text>
</comment>
<evidence type="ECO:0000313" key="3">
    <source>
        <dbReference type="EMBL" id="KAG5176306.1"/>
    </source>
</evidence>
<feature type="compositionally biased region" description="Basic residues" evidence="2">
    <location>
        <begin position="869"/>
        <end position="921"/>
    </location>
</feature>
<name>A0A836C9H4_9STRA</name>
<feature type="compositionally biased region" description="Gly residues" evidence="2">
    <location>
        <begin position="280"/>
        <end position="291"/>
    </location>
</feature>
<organism evidence="3 4">
    <name type="scientific">Tribonema minus</name>
    <dbReference type="NCBI Taxonomy" id="303371"/>
    <lineage>
        <taxon>Eukaryota</taxon>
        <taxon>Sar</taxon>
        <taxon>Stramenopiles</taxon>
        <taxon>Ochrophyta</taxon>
        <taxon>PX clade</taxon>
        <taxon>Xanthophyceae</taxon>
        <taxon>Tribonematales</taxon>
        <taxon>Tribonemataceae</taxon>
        <taxon>Tribonema</taxon>
    </lineage>
</organism>
<evidence type="ECO:0000256" key="1">
    <source>
        <dbReference type="SAM" id="Coils"/>
    </source>
</evidence>
<feature type="region of interest" description="Disordered" evidence="2">
    <location>
        <begin position="180"/>
        <end position="205"/>
    </location>
</feature>
<feature type="region of interest" description="Disordered" evidence="2">
    <location>
        <begin position="1174"/>
        <end position="1201"/>
    </location>
</feature>
<feature type="compositionally biased region" description="Basic residues" evidence="2">
    <location>
        <begin position="1002"/>
        <end position="1014"/>
    </location>
</feature>
<keyword evidence="1" id="KW-0175">Coiled coil</keyword>
<evidence type="ECO:0000313" key="4">
    <source>
        <dbReference type="Proteomes" id="UP000664859"/>
    </source>
</evidence>
<proteinExistence type="predicted"/>
<dbReference type="EMBL" id="JAFCMP010000538">
    <property type="protein sequence ID" value="KAG5176306.1"/>
    <property type="molecule type" value="Genomic_DNA"/>
</dbReference>
<gene>
    <name evidence="3" type="ORF">JKP88DRAFT_249564</name>
</gene>
<feature type="compositionally biased region" description="Low complexity" evidence="2">
    <location>
        <begin position="965"/>
        <end position="1001"/>
    </location>
</feature>
<feature type="compositionally biased region" description="Low complexity" evidence="2">
    <location>
        <begin position="856"/>
        <end position="868"/>
    </location>
</feature>
<feature type="region of interest" description="Disordered" evidence="2">
    <location>
        <begin position="116"/>
        <end position="147"/>
    </location>
</feature>
<feature type="region of interest" description="Disordered" evidence="2">
    <location>
        <begin position="775"/>
        <end position="825"/>
    </location>
</feature>